<feature type="domain" description="Clp R" evidence="1">
    <location>
        <begin position="2"/>
        <end position="67"/>
    </location>
</feature>
<feature type="non-terminal residue" evidence="2">
    <location>
        <position position="67"/>
    </location>
</feature>
<gene>
    <name evidence="2" type="ORF">Q604_UNBC12370G0001</name>
</gene>
<dbReference type="EMBL" id="AZMM01012370">
    <property type="protein sequence ID" value="ETJ33180.1"/>
    <property type="molecule type" value="Genomic_DNA"/>
</dbReference>
<dbReference type="InterPro" id="IPR004176">
    <property type="entry name" value="Clp_R_N"/>
</dbReference>
<comment type="caution">
    <text evidence="2">The sequence shown here is derived from an EMBL/GenBank/DDBJ whole genome shotgun (WGS) entry which is preliminary data.</text>
</comment>
<dbReference type="AlphaFoldDB" id="W1XUM5"/>
<dbReference type="Pfam" id="PF02861">
    <property type="entry name" value="Clp_N"/>
    <property type="match status" value="1"/>
</dbReference>
<organism evidence="2">
    <name type="scientific">human gut metagenome</name>
    <dbReference type="NCBI Taxonomy" id="408170"/>
    <lineage>
        <taxon>unclassified sequences</taxon>
        <taxon>metagenomes</taxon>
        <taxon>organismal metagenomes</taxon>
    </lineage>
</organism>
<evidence type="ECO:0000259" key="1">
    <source>
        <dbReference type="PROSITE" id="PS51903"/>
    </source>
</evidence>
<reference evidence="2" key="1">
    <citation type="submission" date="2013-12" db="EMBL/GenBank/DDBJ databases">
        <title>A Varibaculum cambriense genome reconstructed from a premature infant gut community with otherwise low bacterial novelty that shifts toward anaerobic metabolism during the third week of life.</title>
        <authorList>
            <person name="Brown C.T."/>
            <person name="Sharon I."/>
            <person name="Thomas B.C."/>
            <person name="Castelle C.J."/>
            <person name="Morowitz M.J."/>
            <person name="Banfield J.F."/>
        </authorList>
    </citation>
    <scope>NUCLEOTIDE SEQUENCE</scope>
</reference>
<sequence>MMQRFTDDAQRVLSFAQEAALELGHDYVGTEHVLIGLTKVKNGVAAKALEALGIVTEDIFESVEEQV</sequence>
<protein>
    <submittedName>
        <fullName evidence="2">ATPase AAA-2 protein</fullName>
    </submittedName>
</protein>
<dbReference type="InterPro" id="IPR036628">
    <property type="entry name" value="Clp_N_dom_sf"/>
</dbReference>
<evidence type="ECO:0000313" key="2">
    <source>
        <dbReference type="EMBL" id="ETJ33180.1"/>
    </source>
</evidence>
<name>W1XUM5_9ZZZZ</name>
<proteinExistence type="predicted"/>
<dbReference type="PROSITE" id="PS51903">
    <property type="entry name" value="CLP_R"/>
    <property type="match status" value="1"/>
</dbReference>
<accession>W1XUM5</accession>
<dbReference type="Gene3D" id="1.10.1780.10">
    <property type="entry name" value="Clp, N-terminal domain"/>
    <property type="match status" value="1"/>
</dbReference>
<dbReference type="SUPFAM" id="SSF81923">
    <property type="entry name" value="Double Clp-N motif"/>
    <property type="match status" value="1"/>
</dbReference>